<evidence type="ECO:0000256" key="3">
    <source>
        <dbReference type="ARBA" id="ARBA00022448"/>
    </source>
</evidence>
<evidence type="ECO:0000256" key="4">
    <source>
        <dbReference type="ARBA" id="ARBA00022449"/>
    </source>
</evidence>
<feature type="transmembrane region" description="Helical" evidence="11">
    <location>
        <begin position="131"/>
        <end position="150"/>
    </location>
</feature>
<feature type="domain" description="MrpA C-terminal/MbhE" evidence="16">
    <location>
        <begin position="673"/>
        <end position="753"/>
    </location>
</feature>
<keyword evidence="9 11" id="KW-0472">Membrane</keyword>
<feature type="domain" description="MrpA C-terminal/MbhD" evidence="15">
    <location>
        <begin position="598"/>
        <end position="663"/>
    </location>
</feature>
<comment type="function">
    <text evidence="1">NDH-1 shuttles electrons from NADH, via FMN and iron-sulfur (Fe-S) centers, to quinones in the respiratory chain. The immediate electron acceptor for the enzyme in this species is believed to be ubiquinone. Couples the redox reaction to proton translocation (for every two electrons transferred, four hydrogen ions are translocated across the cytoplasmic membrane), and thus conserves the redox energy in a proton gradient.</text>
</comment>
<gene>
    <name evidence="17" type="ORF">GL279_14605</name>
</gene>
<evidence type="ECO:0000259" key="13">
    <source>
        <dbReference type="Pfam" id="PF00662"/>
    </source>
</evidence>
<feature type="transmembrane region" description="Helical" evidence="11">
    <location>
        <begin position="877"/>
        <end position="901"/>
    </location>
</feature>
<evidence type="ECO:0000256" key="11">
    <source>
        <dbReference type="SAM" id="Phobius"/>
    </source>
</evidence>
<evidence type="ECO:0000259" key="14">
    <source>
        <dbReference type="Pfam" id="PF04039"/>
    </source>
</evidence>
<evidence type="ECO:0000259" key="15">
    <source>
        <dbReference type="Pfam" id="PF13244"/>
    </source>
</evidence>
<dbReference type="NCBIfam" id="NF009288">
    <property type="entry name" value="PRK12648.1"/>
    <property type="match status" value="1"/>
</dbReference>
<feature type="domain" description="Na+/H+ antiporter MnhB subunit-related protein" evidence="14">
    <location>
        <begin position="775"/>
        <end position="898"/>
    </location>
</feature>
<dbReference type="RefSeq" id="WP_155065378.1">
    <property type="nucleotide sequence ID" value="NZ_WMIF01000023.1"/>
</dbReference>
<evidence type="ECO:0000256" key="7">
    <source>
        <dbReference type="ARBA" id="ARBA00022989"/>
    </source>
</evidence>
<keyword evidence="7 11" id="KW-1133">Transmembrane helix</keyword>
<feature type="transmembrane region" description="Helical" evidence="11">
    <location>
        <begin position="270"/>
        <end position="290"/>
    </location>
</feature>
<evidence type="ECO:0000256" key="9">
    <source>
        <dbReference type="ARBA" id="ARBA00023136"/>
    </source>
</evidence>
<feature type="transmembrane region" description="Helical" evidence="11">
    <location>
        <begin position="834"/>
        <end position="857"/>
    </location>
</feature>
<evidence type="ECO:0000256" key="1">
    <source>
        <dbReference type="ARBA" id="ARBA00002378"/>
    </source>
</evidence>
<dbReference type="GO" id="GO:0006811">
    <property type="term" value="P:monoatomic ion transport"/>
    <property type="evidence" value="ECO:0007669"/>
    <property type="project" value="UniProtKB-KW"/>
</dbReference>
<sequence length="924" mass="96447">MSPALIVLLPFAGALLTMLAAGRGRAAVAGGAAAMTGLALAGLCLHVPAILQGQTVASRLDWLPQLGLQASFRIDGLGLLFGLLILGIGLLIQLYARHYLAPAEPVVRFYSFLMLFQGAMLGVVLSDNMLLLLVFWELTSLSSFLLIGFWSGQAEARRGARMALVVTGMGGLAMIAGLMILGHVAGTYQISDLLAARGAIQSSPLYLPALLLILLGAFTKSAQFPFHFWLPHAMAAPTPVSAYLHSATMVKAGVFLLARLWPVLSGTPEWFWLVSGTGLVTMLLGAWVALSRDDLKALLAYSTVSHLGLICLLLGLGTAEAALAAVLHILNHAIFKAALFMTAGIIDHETGTRSVARLGGLRRLMPVTFAIGTLAALSMAGIPPLNGFLSKELMLEASLHAPGIGWAIAATLSAALSVGYSLRLVRAVFLGPVRGDYPRPPHDPGAGLWLAPGLLVALVVLIGLMPDQAAGWLVRAAATAVTGAEAQAHLALWHGWSGALGLSALAVAAGLALLARRGVWQLPLPDARRIFDRVAAGVLRLARLLGDGLGNGSMARALAALLVVILACAVLAYAGPGQPALTRPMLPAPPVAVIGWLVLMLACLAMTACHRDRLLALVLVGIVGLMVSGLFLYLSAPDLALTQITVEVVTVILLLMALNFLPRRSRRGSAGARRGFDAGLSVLAGLGFGGLAWVVMRSQPELPSISGYMLRNSHALGGGDNVVNVILVDFRGYDTFGEITVLGIAALVIFALAQALLAGALPRHPVRGPGDHPQMLAVVARLVLPMTLAVGLHMFLRGHNLPGGGFVAGLIVAAALMAQYMAMGQAWVQDRNRLAWQGLIGAGVAVAGLTGIGAWLAGRPFLTSWHDKIALPGLEPFELASAMGFDLGVFLCVLGAVMLALDALARLARALRGAPGAKEAEWNS</sequence>
<dbReference type="OrthoDB" id="9811798at2"/>
<feature type="transmembrane region" description="Helical" evidence="11">
    <location>
        <begin position="640"/>
        <end position="658"/>
    </location>
</feature>
<feature type="transmembrane region" description="Helical" evidence="11">
    <location>
        <begin position="242"/>
        <end position="264"/>
    </location>
</feature>
<dbReference type="Pfam" id="PF13244">
    <property type="entry name" value="MbhD"/>
    <property type="match status" value="1"/>
</dbReference>
<feature type="domain" description="NADH:quinone oxidoreductase/Mrp antiporter transmembrane" evidence="12">
    <location>
        <begin position="126"/>
        <end position="415"/>
    </location>
</feature>
<dbReference type="InterPro" id="IPR025383">
    <property type="entry name" value="MrpA_C/MbhD"/>
</dbReference>
<keyword evidence="4" id="KW-0050">Antiport</keyword>
<dbReference type="Pfam" id="PF04039">
    <property type="entry name" value="MnhB"/>
    <property type="match status" value="1"/>
</dbReference>
<reference evidence="17 18" key="1">
    <citation type="submission" date="2019-11" db="EMBL/GenBank/DDBJ databases">
        <authorList>
            <person name="Dong K."/>
        </authorList>
    </citation>
    <scope>NUCLEOTIDE SEQUENCE [LARGE SCALE GENOMIC DNA]</scope>
    <source>
        <strain evidence="17 18">JCM 17370</strain>
    </source>
</reference>
<feature type="transmembrane region" description="Helical" evidence="11">
    <location>
        <begin position="322"/>
        <end position="343"/>
    </location>
</feature>
<feature type="transmembrane region" description="Helical" evidence="11">
    <location>
        <begin position="364"/>
        <end position="383"/>
    </location>
</feature>
<keyword evidence="5" id="KW-1003">Cell membrane</keyword>
<dbReference type="InterPro" id="IPR007182">
    <property type="entry name" value="MnhB"/>
</dbReference>
<evidence type="ECO:0000256" key="5">
    <source>
        <dbReference type="ARBA" id="ARBA00022475"/>
    </source>
</evidence>
<feature type="transmembrane region" description="Helical" evidence="11">
    <location>
        <begin position="162"/>
        <end position="185"/>
    </location>
</feature>
<comment type="caution">
    <text evidence="17">The sequence shown here is derived from an EMBL/GenBank/DDBJ whole genome shotgun (WGS) entry which is preliminary data.</text>
</comment>
<evidence type="ECO:0000256" key="2">
    <source>
        <dbReference type="ARBA" id="ARBA00004651"/>
    </source>
</evidence>
<feature type="transmembrane region" description="Helical" evidence="11">
    <location>
        <begin position="773"/>
        <end position="795"/>
    </location>
</feature>
<keyword evidence="6 10" id="KW-0812">Transmembrane</keyword>
<organism evidence="17 18">
    <name type="scientific">Paracoccus limosus</name>
    <dbReference type="NCBI Taxonomy" id="913252"/>
    <lineage>
        <taxon>Bacteria</taxon>
        <taxon>Pseudomonadati</taxon>
        <taxon>Pseudomonadota</taxon>
        <taxon>Alphaproteobacteria</taxon>
        <taxon>Rhodobacterales</taxon>
        <taxon>Paracoccaceae</taxon>
        <taxon>Paracoccus</taxon>
    </lineage>
</organism>
<evidence type="ECO:0000256" key="8">
    <source>
        <dbReference type="ARBA" id="ARBA00023065"/>
    </source>
</evidence>
<dbReference type="InterPro" id="IPR046806">
    <property type="entry name" value="MrpA_C/MbhE"/>
</dbReference>
<evidence type="ECO:0000259" key="12">
    <source>
        <dbReference type="Pfam" id="PF00361"/>
    </source>
</evidence>
<dbReference type="InterPro" id="IPR001750">
    <property type="entry name" value="ND/Mrp_TM"/>
</dbReference>
<feature type="transmembrane region" description="Helical" evidence="11">
    <location>
        <begin position="403"/>
        <end position="425"/>
    </location>
</feature>
<name>A0A844H731_9RHOB</name>
<feature type="transmembrane region" description="Helical" evidence="11">
    <location>
        <begin position="587"/>
        <end position="607"/>
    </location>
</feature>
<comment type="subcellular location">
    <subcellularLocation>
        <location evidence="2">Cell membrane</location>
        <topology evidence="2">Multi-pass membrane protein</topology>
    </subcellularLocation>
    <subcellularLocation>
        <location evidence="10">Membrane</location>
        <topology evidence="10">Multi-pass membrane protein</topology>
    </subcellularLocation>
</comment>
<feature type="transmembrane region" description="Helical" evidence="11">
    <location>
        <begin position="557"/>
        <end position="575"/>
    </location>
</feature>
<evidence type="ECO:0000259" key="16">
    <source>
        <dbReference type="Pfam" id="PF20501"/>
    </source>
</evidence>
<dbReference type="InterPro" id="IPR050616">
    <property type="entry name" value="CPA3_Na-H_Antiporter_A"/>
</dbReference>
<feature type="transmembrane region" description="Helical" evidence="11">
    <location>
        <begin position="205"/>
        <end position="230"/>
    </location>
</feature>
<evidence type="ECO:0000256" key="10">
    <source>
        <dbReference type="RuleBase" id="RU000320"/>
    </source>
</evidence>
<feature type="transmembrane region" description="Helical" evidence="11">
    <location>
        <begin position="496"/>
        <end position="515"/>
    </location>
</feature>
<dbReference type="Proteomes" id="UP000442533">
    <property type="component" value="Unassembled WGS sequence"/>
</dbReference>
<feature type="transmembrane region" description="Helical" evidence="11">
    <location>
        <begin position="107"/>
        <end position="125"/>
    </location>
</feature>
<accession>A0A844H731</accession>
<dbReference type="PRINTS" id="PR01434">
    <property type="entry name" value="NADHDHGNASE5"/>
</dbReference>
<feature type="transmembrane region" description="Helical" evidence="11">
    <location>
        <begin position="801"/>
        <end position="822"/>
    </location>
</feature>
<protein>
    <submittedName>
        <fullName evidence="17">Monovalent cation/H+ antiporter subunit A</fullName>
    </submittedName>
</protein>
<dbReference type="Pfam" id="PF20501">
    <property type="entry name" value="MbhE"/>
    <property type="match status" value="1"/>
</dbReference>
<dbReference type="Pfam" id="PF00662">
    <property type="entry name" value="Proton_antipo_N"/>
    <property type="match status" value="1"/>
</dbReference>
<dbReference type="GO" id="GO:0005886">
    <property type="term" value="C:plasma membrane"/>
    <property type="evidence" value="ECO:0007669"/>
    <property type="project" value="UniProtKB-SubCell"/>
</dbReference>
<dbReference type="AlphaFoldDB" id="A0A844H731"/>
<evidence type="ECO:0000256" key="6">
    <source>
        <dbReference type="ARBA" id="ARBA00022692"/>
    </source>
</evidence>
<dbReference type="PANTHER" id="PTHR43373:SF1">
    <property type="entry name" value="NA(+)_H(+) ANTIPORTER SUBUNIT A"/>
    <property type="match status" value="1"/>
</dbReference>
<evidence type="ECO:0000313" key="18">
    <source>
        <dbReference type="Proteomes" id="UP000442533"/>
    </source>
</evidence>
<dbReference type="InterPro" id="IPR001516">
    <property type="entry name" value="Proton_antipo_N"/>
</dbReference>
<dbReference type="GO" id="GO:0015297">
    <property type="term" value="F:antiporter activity"/>
    <property type="evidence" value="ECO:0007669"/>
    <property type="project" value="UniProtKB-KW"/>
</dbReference>
<feature type="transmembrane region" description="Helical" evidence="11">
    <location>
        <begin position="614"/>
        <end position="634"/>
    </location>
</feature>
<evidence type="ECO:0000313" key="17">
    <source>
        <dbReference type="EMBL" id="MTH35835.1"/>
    </source>
</evidence>
<proteinExistence type="predicted"/>
<dbReference type="EMBL" id="WMIF01000023">
    <property type="protein sequence ID" value="MTH35835.1"/>
    <property type="molecule type" value="Genomic_DNA"/>
</dbReference>
<feature type="transmembrane region" description="Helical" evidence="11">
    <location>
        <begin position="297"/>
        <end position="316"/>
    </location>
</feature>
<dbReference type="PANTHER" id="PTHR43373">
    <property type="entry name" value="NA(+)/H(+) ANTIPORTER SUBUNIT"/>
    <property type="match status" value="1"/>
</dbReference>
<feature type="domain" description="NADH-Ubiquinone oxidoreductase (complex I) chain 5 N-terminal" evidence="13">
    <location>
        <begin position="65"/>
        <end position="110"/>
    </location>
</feature>
<feature type="transmembrane region" description="Helical" evidence="11">
    <location>
        <begin position="739"/>
        <end position="761"/>
    </location>
</feature>
<feature type="transmembrane region" description="Helical" evidence="11">
    <location>
        <begin position="76"/>
        <end position="95"/>
    </location>
</feature>
<dbReference type="Pfam" id="PF00361">
    <property type="entry name" value="Proton_antipo_M"/>
    <property type="match status" value="1"/>
</dbReference>
<feature type="transmembrane region" description="Helical" evidence="11">
    <location>
        <begin position="446"/>
        <end position="465"/>
    </location>
</feature>
<keyword evidence="8" id="KW-0406">Ion transport</keyword>
<keyword evidence="3" id="KW-0813">Transport</keyword>
<keyword evidence="18" id="KW-1185">Reference proteome</keyword>
<feature type="transmembrane region" description="Helical" evidence="11">
    <location>
        <begin position="678"/>
        <end position="696"/>
    </location>
</feature>